<keyword evidence="1" id="KW-0863">Zinc-finger</keyword>
<gene>
    <name evidence="5" type="primary">LOC107226643</name>
</gene>
<feature type="domain" description="C2H2-type" evidence="3">
    <location>
        <begin position="458"/>
        <end position="485"/>
    </location>
</feature>
<feature type="compositionally biased region" description="Basic residues" evidence="2">
    <location>
        <begin position="1345"/>
        <end position="1360"/>
    </location>
</feature>
<dbReference type="PROSITE" id="PS00028">
    <property type="entry name" value="ZINC_FINGER_C2H2_1"/>
    <property type="match status" value="12"/>
</dbReference>
<feature type="compositionally biased region" description="Basic residues" evidence="2">
    <location>
        <begin position="1291"/>
        <end position="1305"/>
    </location>
</feature>
<feature type="region of interest" description="Disordered" evidence="2">
    <location>
        <begin position="952"/>
        <end position="1019"/>
    </location>
</feature>
<feature type="domain" description="C2H2-type" evidence="3">
    <location>
        <begin position="935"/>
        <end position="958"/>
    </location>
</feature>
<feature type="compositionally biased region" description="Basic and acidic residues" evidence="2">
    <location>
        <begin position="1379"/>
        <end position="1388"/>
    </location>
</feature>
<feature type="region of interest" description="Disordered" evidence="2">
    <location>
        <begin position="1118"/>
        <end position="1169"/>
    </location>
</feature>
<dbReference type="GeneID" id="107226643"/>
<proteinExistence type="predicted"/>
<evidence type="ECO:0000256" key="1">
    <source>
        <dbReference type="PROSITE-ProRule" id="PRU00042"/>
    </source>
</evidence>
<feature type="compositionally biased region" description="Basic and acidic residues" evidence="2">
    <location>
        <begin position="1076"/>
        <end position="1086"/>
    </location>
</feature>
<dbReference type="Proteomes" id="UP000829291">
    <property type="component" value="Chromosome 3"/>
</dbReference>
<feature type="domain" description="C2H2-type" evidence="3">
    <location>
        <begin position="247"/>
        <end position="275"/>
    </location>
</feature>
<sequence length="1687" mass="188049">MVIGFHLPKSCCVNMDYSNKVTVDNGLEQRQNIKTQIDTDTLAPVDQSGSALVCPACSLVLPSTRDLTNHIRGHNSRRNSEGSSVDDEYTCCVCNKVLSSASSLDRHILVHSGERPFKCGICGTTFTTNGNMHRHIRTAHGSSSSNSCTDSDGSCDFDRPELKRRRDAEFNNNNNLSKRKSPDHMEDDLPASKRPHKILLRNKSTTKAKIQTETQPTHSCPLCGRNDFATSSQLKAHFDQAHPDYPMKCDICNLIFQNLQLLNQHRRTAHRSNDDQNVNVGDSVTGFSDLTFMDFSAINFPGIARALCETTLHLPASGEVTKFQCRKCFRAFPCRASLDSHETDCGTQIAVRENIPEDQSKRNDFFAGLNLQDKAALTEAKEGKDLADIQSIISLTSETAILQNFSRPDTITPDNVIRAGSSVGSSGSSCTTSAENNEEELQDAFSAQFRRMKLRGEFPCRLCNAIFPNLRALKGHNRAHMGVNPGMPYPCNMCPYTSTDKATLVKHLRSHNGDRPYECSMCNYAFTTKANCERHLRNRHAKLTREEVKKALIYHPSEDPQNDNGEPPARIVRDDMRTILVYPMVREEAMQEKTMSVGPDVKAEIRVIDEAKLRQPDLGSARQDPQPSSSNQSEIFQGGNPEIQPLEMQVPRHTDISMDIDQPQDLVTRPLRFTHNNRAHDDNSSSGSVSPLVTDANQLAAIHQRLPNPHIGIQTSTGHYSSGNDVPLDLSMDALDLSKKSKVTETKQPAVAPNIEESHRSDNNIYHAANQLLLTQALLKSSHNPQTATLQEALYANAQLLFPNLGTFSPASFITPFMLNPHLFANPEFAMNSRLPKEPIRGLGCSGGSLVEPPISRLEFGTPYSQSSQASYHSTSEDTTANSPKLMSPKLSSKVPAAREKIDNSSSSNSVKMVIKNGVLMPKQKQRRYRTERPFSCEHCTAKFTLRSNMERHVKQQHPQFWSQRQRGGHSTRGRPPTNPPTLLQKFNQPASQPVSQNFPSILPKIDKTSSTQNHGKHPISDQVKYAILAQQLKANKPEENDSEADLVIDEEPREEKASESQAQNSERQPLSLLRGKLEDKNDYNKDKIMKQHVNEFSKDYLVQIRKQHLEELKLDVKLSDASNAEDNSEKDVKDDMDENKLEDQKSVEKIDESAEVEEPEKTGGEDGTVDLASVSKLLDNASQQYQQFQPQDMSDEEEGLVAAASEGTNSGSEEKSDSSNSETVKKKSAYSMAPNRVPCPYCDRVFPWTSSLRRHILTHTGQKPYQCHYCTLLFTTKSNCDRHLFRKHVKSNGRSRAKASRKLSSRQTTARLINNNAFATRNVPERPYKCNECPSSTFSTMGNLKKHVTSKHRGRRAPKSRSVSSMSDVQNSPNGSSKHNDQSEYESHSSSPGETVRNSPISLVEETVQKANTSSSTDTSQSLKSSPESGSTVSSGSSELPFKCHLCDGSFTDRQDCLEHIKHDHKPEYELLLKKGALDMAAETENHPEEQQQQPQQQSEDGEGQRGKFPDYANRKVVCAFCMRRFWSAEDLRRHMRTHTGERPFTCDICRRKFTLKHSMLRHRKKHDSVRSTIYTGASGDEDASQMAINSNSNSNSGIKTQETSAVLNAVSENATPVRFGAHAKLASLPGKLTSIQRYNNHVESTDENDLISNLLGIRDKTIIDRVLQGSPDDAAKILGVKSGPE</sequence>
<feature type="compositionally biased region" description="Polar residues" evidence="2">
    <location>
        <begin position="1362"/>
        <end position="1378"/>
    </location>
</feature>
<feature type="compositionally biased region" description="Polar residues" evidence="2">
    <location>
        <begin position="981"/>
        <end position="1000"/>
    </location>
</feature>
<keyword evidence="1" id="KW-0862">Zinc</keyword>
<reference evidence="5" key="1">
    <citation type="submission" date="2025-08" db="UniProtKB">
        <authorList>
            <consortium name="RefSeq"/>
        </authorList>
    </citation>
    <scope>IDENTIFICATION</scope>
    <source>
        <tissue evidence="5">Thorax and Abdomen</tissue>
    </source>
</reference>
<dbReference type="RefSeq" id="XP_046591300.1">
    <property type="nucleotide sequence ID" value="XM_046735344.1"/>
</dbReference>
<dbReference type="PANTHER" id="PTHR46451">
    <property type="entry name" value="RAS-RESPONSIVE ELEMENT-BINDING PROTEIN 1"/>
    <property type="match status" value="1"/>
</dbReference>
<feature type="domain" description="C2H2-type" evidence="3">
    <location>
        <begin position="1238"/>
        <end position="1265"/>
    </location>
</feature>
<evidence type="ECO:0000313" key="4">
    <source>
        <dbReference type="Proteomes" id="UP000829291"/>
    </source>
</evidence>
<evidence type="ECO:0000313" key="5">
    <source>
        <dbReference type="RefSeq" id="XP_046591300.1"/>
    </source>
</evidence>
<feature type="region of interest" description="Disordered" evidence="2">
    <location>
        <begin position="1035"/>
        <end position="1086"/>
    </location>
</feature>
<dbReference type="SUPFAM" id="SSF57667">
    <property type="entry name" value="beta-beta-alpha zinc fingers"/>
    <property type="match status" value="7"/>
</dbReference>
<evidence type="ECO:0000256" key="2">
    <source>
        <dbReference type="SAM" id="MobiDB-lite"/>
    </source>
</evidence>
<feature type="domain" description="C2H2-type" evidence="3">
    <location>
        <begin position="517"/>
        <end position="545"/>
    </location>
</feature>
<feature type="domain" description="C2H2-type" evidence="3">
    <location>
        <begin position="117"/>
        <end position="145"/>
    </location>
</feature>
<name>A0ABM3FTH5_NEOLC</name>
<evidence type="ECO:0000259" key="3">
    <source>
        <dbReference type="PROSITE" id="PS50157"/>
    </source>
</evidence>
<dbReference type="SMART" id="SM00355">
    <property type="entry name" value="ZnF_C2H2"/>
    <property type="match status" value="16"/>
</dbReference>
<accession>A0ABM3FTH5</accession>
<feature type="domain" description="C2H2-type" evidence="3">
    <location>
        <begin position="1518"/>
        <end position="1545"/>
    </location>
</feature>
<organism evidence="4 5">
    <name type="scientific">Neodiprion lecontei</name>
    <name type="common">Redheaded pine sawfly</name>
    <dbReference type="NCBI Taxonomy" id="441921"/>
    <lineage>
        <taxon>Eukaryota</taxon>
        <taxon>Metazoa</taxon>
        <taxon>Ecdysozoa</taxon>
        <taxon>Arthropoda</taxon>
        <taxon>Hexapoda</taxon>
        <taxon>Insecta</taxon>
        <taxon>Pterygota</taxon>
        <taxon>Neoptera</taxon>
        <taxon>Endopterygota</taxon>
        <taxon>Hymenoptera</taxon>
        <taxon>Tenthredinoidea</taxon>
        <taxon>Diprionidae</taxon>
        <taxon>Diprioninae</taxon>
        <taxon>Neodiprion</taxon>
    </lineage>
</organism>
<keyword evidence="4" id="KW-1185">Reference proteome</keyword>
<feature type="region of interest" description="Disordered" evidence="2">
    <location>
        <begin position="1291"/>
        <end position="1318"/>
    </location>
</feature>
<feature type="domain" description="C2H2-type" evidence="3">
    <location>
        <begin position="489"/>
        <end position="516"/>
    </location>
</feature>
<dbReference type="InterPro" id="IPR013087">
    <property type="entry name" value="Znf_C2H2_type"/>
</dbReference>
<feature type="region of interest" description="Disordered" evidence="2">
    <location>
        <begin position="1483"/>
        <end position="1510"/>
    </location>
</feature>
<protein>
    <submittedName>
        <fullName evidence="5">Ras-responsive element-binding protein 1 isoform X2</fullName>
    </submittedName>
</protein>
<feature type="region of interest" description="Disordered" evidence="2">
    <location>
        <begin position="166"/>
        <end position="213"/>
    </location>
</feature>
<dbReference type="PROSITE" id="PS50157">
    <property type="entry name" value="ZINC_FINGER_C2H2_2"/>
    <property type="match status" value="11"/>
</dbReference>
<feature type="region of interest" description="Disordered" evidence="2">
    <location>
        <begin position="866"/>
        <end position="910"/>
    </location>
</feature>
<feature type="compositionally biased region" description="Polar residues" evidence="2">
    <location>
        <begin position="1060"/>
        <end position="1069"/>
    </location>
</feature>
<feature type="region of interest" description="Disordered" evidence="2">
    <location>
        <begin position="1186"/>
        <end position="1230"/>
    </location>
</feature>
<feature type="compositionally biased region" description="Basic residues" evidence="2">
    <location>
        <begin position="193"/>
        <end position="206"/>
    </location>
</feature>
<feature type="compositionally biased region" description="Low complexity" evidence="2">
    <location>
        <begin position="883"/>
        <end position="894"/>
    </location>
</feature>
<feature type="region of interest" description="Disordered" evidence="2">
    <location>
        <begin position="1342"/>
        <end position="1439"/>
    </location>
</feature>
<dbReference type="Gene3D" id="3.30.160.60">
    <property type="entry name" value="Classic Zinc Finger"/>
    <property type="match status" value="11"/>
</dbReference>
<feature type="domain" description="C2H2-type" evidence="3">
    <location>
        <begin position="1443"/>
        <end position="1471"/>
    </location>
</feature>
<feature type="domain" description="C2H2-type" evidence="3">
    <location>
        <begin position="1546"/>
        <end position="1573"/>
    </location>
</feature>
<feature type="compositionally biased region" description="Polar residues" evidence="2">
    <location>
        <begin position="1308"/>
        <end position="1318"/>
    </location>
</feature>
<dbReference type="PANTHER" id="PTHR46451:SF1">
    <property type="entry name" value="RAS-RESPONSIVE ELEMENT-BINDING PROTEIN 1"/>
    <property type="match status" value="1"/>
</dbReference>
<feature type="compositionally biased region" description="Low complexity" evidence="2">
    <location>
        <begin position="1414"/>
        <end position="1439"/>
    </location>
</feature>
<feature type="compositionally biased region" description="Acidic residues" evidence="2">
    <location>
        <begin position="1041"/>
        <end position="1053"/>
    </location>
</feature>
<feature type="compositionally biased region" description="Polar residues" evidence="2">
    <location>
        <begin position="1389"/>
        <end position="1402"/>
    </location>
</feature>
<feature type="compositionally biased region" description="Polar residues" evidence="2">
    <location>
        <begin position="957"/>
        <end position="966"/>
    </location>
</feature>
<dbReference type="Pfam" id="PF00096">
    <property type="entry name" value="zf-C2H2"/>
    <property type="match status" value="4"/>
</dbReference>
<dbReference type="InterPro" id="IPR036236">
    <property type="entry name" value="Znf_C2H2_sf"/>
</dbReference>
<feature type="domain" description="C2H2-type" evidence="3">
    <location>
        <begin position="89"/>
        <end position="116"/>
    </location>
</feature>
<feature type="compositionally biased region" description="Basic and acidic residues" evidence="2">
    <location>
        <begin position="1128"/>
        <end position="1153"/>
    </location>
</feature>
<feature type="compositionally biased region" description="Polar residues" evidence="2">
    <location>
        <begin position="623"/>
        <end position="635"/>
    </location>
</feature>
<dbReference type="InterPro" id="IPR052795">
    <property type="entry name" value="RREB1"/>
</dbReference>
<keyword evidence="1" id="KW-0479">Metal-binding</keyword>
<feature type="region of interest" description="Disordered" evidence="2">
    <location>
        <begin position="613"/>
        <end position="639"/>
    </location>
</feature>